<accession>A0A8S5SDA3</accession>
<evidence type="ECO:0000313" key="1">
    <source>
        <dbReference type="EMBL" id="DAF48942.1"/>
    </source>
</evidence>
<reference evidence="1" key="1">
    <citation type="journal article" date="2021" name="Proc. Natl. Acad. Sci. U.S.A.">
        <title>A Catalog of Tens of Thousands of Viruses from Human Metagenomes Reveals Hidden Associations with Chronic Diseases.</title>
        <authorList>
            <person name="Tisza M.J."/>
            <person name="Buck C.B."/>
        </authorList>
    </citation>
    <scope>NUCLEOTIDE SEQUENCE</scope>
    <source>
        <strain evidence="1">Ctnpt50</strain>
    </source>
</reference>
<sequence>MAKFCEIAGKVTNCTDNCKICLEEETKTREIKVGDKVRYIAEDSIEDRDSRFYPPKGTIGTVIWTGSDSVCCQVKWPEGTTKWNGRWYVEKENIELVCD</sequence>
<proteinExistence type="predicted"/>
<name>A0A8S5SDA3_9CAUD</name>
<protein>
    <submittedName>
        <fullName evidence="1">Uncharacterized protein</fullName>
    </submittedName>
</protein>
<organism evidence="1">
    <name type="scientific">Siphoviridae sp. ctnpt50</name>
    <dbReference type="NCBI Taxonomy" id="2827941"/>
    <lineage>
        <taxon>Viruses</taxon>
        <taxon>Duplodnaviria</taxon>
        <taxon>Heunggongvirae</taxon>
        <taxon>Uroviricota</taxon>
        <taxon>Caudoviricetes</taxon>
    </lineage>
</organism>
<dbReference type="EMBL" id="BK032577">
    <property type="protein sequence ID" value="DAF48942.1"/>
    <property type="molecule type" value="Genomic_DNA"/>
</dbReference>